<dbReference type="CDD" id="cd06223">
    <property type="entry name" value="PRTases_typeI"/>
    <property type="match status" value="1"/>
</dbReference>
<dbReference type="GO" id="GO:0004519">
    <property type="term" value="F:endonuclease activity"/>
    <property type="evidence" value="ECO:0007669"/>
    <property type="project" value="UniProtKB-KW"/>
</dbReference>
<evidence type="ECO:0000313" key="20">
    <source>
        <dbReference type="Proteomes" id="UP001187531"/>
    </source>
</evidence>
<dbReference type="SUPFAM" id="SSF56672">
    <property type="entry name" value="DNA/RNA polymerases"/>
    <property type="match status" value="1"/>
</dbReference>
<comment type="similarity">
    <text evidence="5">Belongs to the purine/pyrimidine phosphoribosyltransferase family.</text>
</comment>
<evidence type="ECO:0000256" key="2">
    <source>
        <dbReference type="ARBA" id="ARBA00003968"/>
    </source>
</evidence>
<protein>
    <recommendedName>
        <fullName evidence="8">Adenine phosphoribosyltransferase</fullName>
        <ecNumber evidence="7">2.4.2.7</ecNumber>
    </recommendedName>
</protein>
<dbReference type="FunFam" id="3.30.70.270:FF:000063">
    <property type="entry name" value="Zinc knuckle domaincontaining protein"/>
    <property type="match status" value="1"/>
</dbReference>
<reference evidence="19" key="1">
    <citation type="submission" date="2023-07" db="EMBL/GenBank/DDBJ databases">
        <title>Chromosome-level genome assembly of Artemia franciscana.</title>
        <authorList>
            <person name="Jo E."/>
        </authorList>
    </citation>
    <scope>NUCLEOTIDE SEQUENCE</scope>
    <source>
        <tissue evidence="19">Whole body</tissue>
    </source>
</reference>
<evidence type="ECO:0000256" key="17">
    <source>
        <dbReference type="ARBA" id="ARBA00022918"/>
    </source>
</evidence>
<dbReference type="NCBIfam" id="TIGR01090">
    <property type="entry name" value="apt"/>
    <property type="match status" value="1"/>
</dbReference>
<dbReference type="InterPro" id="IPR043502">
    <property type="entry name" value="DNA/RNA_pol_sf"/>
</dbReference>
<proteinExistence type="inferred from homology"/>
<comment type="subcellular location">
    <subcellularLocation>
        <location evidence="3">Cytoplasm</location>
    </subcellularLocation>
</comment>
<keyword evidence="16" id="KW-0378">Hydrolase</keyword>
<dbReference type="HAMAP" id="MF_00004">
    <property type="entry name" value="Aden_phosphoribosyltr"/>
    <property type="match status" value="1"/>
</dbReference>
<dbReference type="AlphaFoldDB" id="A0AA88I8E0"/>
<dbReference type="GO" id="GO:0005737">
    <property type="term" value="C:cytoplasm"/>
    <property type="evidence" value="ECO:0007669"/>
    <property type="project" value="UniProtKB-SubCell"/>
</dbReference>
<comment type="caution">
    <text evidence="19">The sequence shown here is derived from an EMBL/GenBank/DDBJ whole genome shotgun (WGS) entry which is preliminary data.</text>
</comment>
<dbReference type="FunFam" id="3.30.70.270:FF:000100">
    <property type="entry name" value="Uncharacterized protein"/>
    <property type="match status" value="1"/>
</dbReference>
<evidence type="ECO:0000313" key="19">
    <source>
        <dbReference type="EMBL" id="KAK2723319.1"/>
    </source>
</evidence>
<comment type="subunit">
    <text evidence="6">Homodimer.</text>
</comment>
<dbReference type="Gene3D" id="3.30.70.270">
    <property type="match status" value="2"/>
</dbReference>
<evidence type="ECO:0000256" key="1">
    <source>
        <dbReference type="ARBA" id="ARBA00000868"/>
    </source>
</evidence>
<dbReference type="SUPFAM" id="SSF53271">
    <property type="entry name" value="PRTase-like"/>
    <property type="match status" value="1"/>
</dbReference>
<evidence type="ECO:0000256" key="3">
    <source>
        <dbReference type="ARBA" id="ARBA00004496"/>
    </source>
</evidence>
<dbReference type="InterPro" id="IPR029057">
    <property type="entry name" value="PRTase-like"/>
</dbReference>
<dbReference type="InterPro" id="IPR005764">
    <property type="entry name" value="Ade_phspho_trans"/>
</dbReference>
<dbReference type="InterPro" id="IPR000836">
    <property type="entry name" value="PRTase_dom"/>
</dbReference>
<accession>A0AA88I8E0</accession>
<comment type="function">
    <text evidence="2">Catalyzes a salvage reaction resulting in the formation of AMP, that is energically less costly than de novo synthesis.</text>
</comment>
<keyword evidence="9" id="KW-0963">Cytoplasm</keyword>
<keyword evidence="14" id="KW-0660">Purine salvage</keyword>
<evidence type="ECO:0000256" key="8">
    <source>
        <dbReference type="ARBA" id="ARBA00017366"/>
    </source>
</evidence>
<evidence type="ECO:0000256" key="7">
    <source>
        <dbReference type="ARBA" id="ARBA00011893"/>
    </source>
</evidence>
<dbReference type="GO" id="GO:0006168">
    <property type="term" value="P:adenine salvage"/>
    <property type="evidence" value="ECO:0007669"/>
    <property type="project" value="InterPro"/>
</dbReference>
<keyword evidence="12" id="KW-0548">Nucleotidyltransferase</keyword>
<dbReference type="Pfam" id="PF17917">
    <property type="entry name" value="RT_RNaseH"/>
    <property type="match status" value="1"/>
</dbReference>
<evidence type="ECO:0000256" key="14">
    <source>
        <dbReference type="ARBA" id="ARBA00022726"/>
    </source>
</evidence>
<dbReference type="CDD" id="cd09274">
    <property type="entry name" value="RNase_HI_RT_Ty3"/>
    <property type="match status" value="1"/>
</dbReference>
<evidence type="ECO:0000259" key="18">
    <source>
        <dbReference type="PROSITE" id="PS50878"/>
    </source>
</evidence>
<dbReference type="Gene3D" id="3.10.10.10">
    <property type="entry name" value="HIV Type 1 Reverse Transcriptase, subunit A, domain 1"/>
    <property type="match status" value="1"/>
</dbReference>
<evidence type="ECO:0000256" key="9">
    <source>
        <dbReference type="ARBA" id="ARBA00022490"/>
    </source>
</evidence>
<evidence type="ECO:0000256" key="4">
    <source>
        <dbReference type="ARBA" id="ARBA00004659"/>
    </source>
</evidence>
<dbReference type="GO" id="GO:0006166">
    <property type="term" value="P:purine ribonucleoside salvage"/>
    <property type="evidence" value="ECO:0007669"/>
    <property type="project" value="UniProtKB-KW"/>
</dbReference>
<evidence type="ECO:0000256" key="12">
    <source>
        <dbReference type="ARBA" id="ARBA00022695"/>
    </source>
</evidence>
<evidence type="ECO:0000256" key="6">
    <source>
        <dbReference type="ARBA" id="ARBA00011738"/>
    </source>
</evidence>
<dbReference type="InterPro" id="IPR000477">
    <property type="entry name" value="RT_dom"/>
</dbReference>
<sequence length="578" mass="66202">MPDYKKIVLVGYLKERTQACNATEDLHGISTVSKLDVRSGYWILPLTERSSFYTTFSTVFGRYRWKRYPFGLVSAQDEFQRQMDEIFEGLEGIRILIDDILVYGKSQEEHDNRLRAVLKRAREKGVRFNKEKCTFGMEQVKYFGHIISKEGIKPDPEKLNAIEKMPSPTTKEELQTLLGMLNFLSRYIPSLSSRNKTLRDLIQEVQFEWKPHHEECFSAIKRSITDNLAFFDHSSRTVDLKVDASKHGLGAEISTNGNICGYASRALSKTEQNYSQLEKEMYAIVYGLKHFHHYIYGRKVTVTTDHRPLETILSKPLHQAPTRLQRMMIQTLPYDLEVIYSPGSDIPVADALSRLHLPNTDLQMQRDIEAYVHSVMKTLPVSDSKLRKIRQLTEHDKQLSTLQKVMGLLEEKLKSYQDFPKEGILFRDVFSWFKDPDCLRELSKKFSEAVKAKGWDKVDIIVGLESRGFLFGPILALEFGAGFVPVRKLGKLPGELESVSYVLEYRSDTFEIQKDSILPGQKVLIVDDLLATGGSLKASCELVQRLQGEVVGSVVAIELEDLKGREKIPTEVHCLFKF</sequence>
<evidence type="ECO:0000256" key="5">
    <source>
        <dbReference type="ARBA" id="ARBA00008391"/>
    </source>
</evidence>
<dbReference type="Proteomes" id="UP001187531">
    <property type="component" value="Unassembled WGS sequence"/>
</dbReference>
<dbReference type="InterPro" id="IPR043128">
    <property type="entry name" value="Rev_trsase/Diguanyl_cyclase"/>
</dbReference>
<evidence type="ECO:0000256" key="13">
    <source>
        <dbReference type="ARBA" id="ARBA00022722"/>
    </source>
</evidence>
<dbReference type="Pfam" id="PF00156">
    <property type="entry name" value="Pribosyltran"/>
    <property type="match status" value="1"/>
</dbReference>
<evidence type="ECO:0000256" key="10">
    <source>
        <dbReference type="ARBA" id="ARBA00022676"/>
    </source>
</evidence>
<keyword evidence="17" id="KW-0695">RNA-directed DNA polymerase</keyword>
<dbReference type="Gene3D" id="3.40.50.2020">
    <property type="match status" value="1"/>
</dbReference>
<dbReference type="Pfam" id="PF00078">
    <property type="entry name" value="RVT_1"/>
    <property type="match status" value="1"/>
</dbReference>
<organism evidence="19 20">
    <name type="scientific">Artemia franciscana</name>
    <name type="common">Brine shrimp</name>
    <name type="synonym">Artemia sanfranciscana</name>
    <dbReference type="NCBI Taxonomy" id="6661"/>
    <lineage>
        <taxon>Eukaryota</taxon>
        <taxon>Metazoa</taxon>
        <taxon>Ecdysozoa</taxon>
        <taxon>Arthropoda</taxon>
        <taxon>Crustacea</taxon>
        <taxon>Branchiopoda</taxon>
        <taxon>Anostraca</taxon>
        <taxon>Artemiidae</taxon>
        <taxon>Artemia</taxon>
    </lineage>
</organism>
<gene>
    <name evidence="19" type="ORF">QYM36_001841</name>
</gene>
<dbReference type="PROSITE" id="PS50878">
    <property type="entry name" value="RT_POL"/>
    <property type="match status" value="1"/>
</dbReference>
<keyword evidence="13" id="KW-0540">Nuclease</keyword>
<dbReference type="InterPro" id="IPR050951">
    <property type="entry name" value="Retrovirus_Pol_polyprotein"/>
</dbReference>
<keyword evidence="11" id="KW-0808">Transferase</keyword>
<keyword evidence="20" id="KW-1185">Reference proteome</keyword>
<comment type="catalytic activity">
    <reaction evidence="1">
        <text>AMP + diphosphate = 5-phospho-alpha-D-ribose 1-diphosphate + adenine</text>
        <dbReference type="Rhea" id="RHEA:16609"/>
        <dbReference type="ChEBI" id="CHEBI:16708"/>
        <dbReference type="ChEBI" id="CHEBI:33019"/>
        <dbReference type="ChEBI" id="CHEBI:58017"/>
        <dbReference type="ChEBI" id="CHEBI:456215"/>
        <dbReference type="EC" id="2.4.2.7"/>
    </reaction>
</comment>
<dbReference type="FunFam" id="3.40.50.2020:FF:000004">
    <property type="entry name" value="Adenine phosphoribosyltransferase"/>
    <property type="match status" value="1"/>
</dbReference>
<dbReference type="EC" id="2.4.2.7" evidence="7"/>
<dbReference type="PANTHER" id="PTHR37984">
    <property type="entry name" value="PROTEIN CBG26694"/>
    <property type="match status" value="1"/>
</dbReference>
<feature type="domain" description="Reverse transcriptase" evidence="18">
    <location>
        <begin position="1"/>
        <end position="147"/>
    </location>
</feature>
<evidence type="ECO:0000256" key="11">
    <source>
        <dbReference type="ARBA" id="ARBA00022679"/>
    </source>
</evidence>
<dbReference type="GO" id="GO:0016787">
    <property type="term" value="F:hydrolase activity"/>
    <property type="evidence" value="ECO:0007669"/>
    <property type="project" value="UniProtKB-KW"/>
</dbReference>
<dbReference type="PANTHER" id="PTHR37984:SF8">
    <property type="entry name" value="CCHC-TYPE DOMAIN-CONTAINING PROTEIN"/>
    <property type="match status" value="1"/>
</dbReference>
<dbReference type="GO" id="GO:0003999">
    <property type="term" value="F:adenine phosphoribosyltransferase activity"/>
    <property type="evidence" value="ECO:0007669"/>
    <property type="project" value="UniProtKB-EC"/>
</dbReference>
<dbReference type="CDD" id="cd01647">
    <property type="entry name" value="RT_LTR"/>
    <property type="match status" value="1"/>
</dbReference>
<dbReference type="NCBIfam" id="NF002636">
    <property type="entry name" value="PRK02304.1-5"/>
    <property type="match status" value="1"/>
</dbReference>
<keyword evidence="10" id="KW-0328">Glycosyltransferase</keyword>
<keyword evidence="15" id="KW-0255">Endonuclease</keyword>
<evidence type="ECO:0000256" key="16">
    <source>
        <dbReference type="ARBA" id="ARBA00022801"/>
    </source>
</evidence>
<dbReference type="GO" id="GO:0003964">
    <property type="term" value="F:RNA-directed DNA polymerase activity"/>
    <property type="evidence" value="ECO:0007669"/>
    <property type="project" value="UniProtKB-KW"/>
</dbReference>
<name>A0AA88I8E0_ARTSF</name>
<comment type="pathway">
    <text evidence="4">Purine metabolism; AMP biosynthesis via salvage pathway; AMP from adenine: step 1/1.</text>
</comment>
<dbReference type="InterPro" id="IPR041373">
    <property type="entry name" value="RT_RNaseH"/>
</dbReference>
<dbReference type="EMBL" id="JAVRJZ010000004">
    <property type="protein sequence ID" value="KAK2723319.1"/>
    <property type="molecule type" value="Genomic_DNA"/>
</dbReference>
<evidence type="ECO:0000256" key="15">
    <source>
        <dbReference type="ARBA" id="ARBA00022759"/>
    </source>
</evidence>